<comment type="caution">
    <text evidence="1">The sequence shown here is derived from an EMBL/GenBank/DDBJ whole genome shotgun (WGS) entry which is preliminary data.</text>
</comment>
<reference evidence="1" key="1">
    <citation type="submission" date="2021-02" db="EMBL/GenBank/DDBJ databases">
        <title>First Annotated Genome of the Yellow-green Alga Tribonema minus.</title>
        <authorList>
            <person name="Mahan K.M."/>
        </authorList>
    </citation>
    <scope>NUCLEOTIDE SEQUENCE</scope>
    <source>
        <strain evidence="1">UTEX B ZZ1240</strain>
    </source>
</reference>
<protein>
    <recommendedName>
        <fullName evidence="3">Ankyrin repeat domain-containing protein</fullName>
    </recommendedName>
</protein>
<dbReference type="OrthoDB" id="70387at2759"/>
<dbReference type="SUPFAM" id="SSF48403">
    <property type="entry name" value="Ankyrin repeat"/>
    <property type="match status" value="1"/>
</dbReference>
<dbReference type="Gene3D" id="1.25.40.20">
    <property type="entry name" value="Ankyrin repeat-containing domain"/>
    <property type="match status" value="1"/>
</dbReference>
<evidence type="ECO:0000313" key="2">
    <source>
        <dbReference type="Proteomes" id="UP000664859"/>
    </source>
</evidence>
<dbReference type="PANTHER" id="PTHR46586">
    <property type="entry name" value="ANKYRIN REPEAT-CONTAINING PROTEIN"/>
    <property type="match status" value="1"/>
</dbReference>
<dbReference type="InterPro" id="IPR052050">
    <property type="entry name" value="SecEffector_AnkRepeat"/>
</dbReference>
<dbReference type="InterPro" id="IPR036770">
    <property type="entry name" value="Ankyrin_rpt-contain_sf"/>
</dbReference>
<proteinExistence type="predicted"/>
<dbReference type="InterPro" id="IPR002110">
    <property type="entry name" value="Ankyrin_rpt"/>
</dbReference>
<sequence>MAASLSLVQWASALSCPLGPHIYDAAAASGRVDVVEWLHGRCCPLRGACTRRAAGDIPACLEWRLRAGCPLTDGAAAAAARRGHVPVLDWLQGGAGNRKWAIPACVAAAEAGRLPVLQWFYEQLGHRWLEPGQLVEAAAGGGHVEALRWLHGAARCALRAPAALRAAERGHLRCVRYLLEHDCALVHGYTGSAWAAAAGAGHLGVVRYLWARCQCDARDMMFAAAEGGRVEVLQWLVDGGGGGARANVWIGWYAGRAGQVPVLEWLRARGLPMQWEHRGQGVDPSVFAQAALAGRLNVLQWAHACGLAFTRAMVAVCAKQKHADVNAWLADTFPHLYASAV</sequence>
<gene>
    <name evidence="1" type="ORF">JKP88DRAFT_249421</name>
</gene>
<organism evidence="1 2">
    <name type="scientific">Tribonema minus</name>
    <dbReference type="NCBI Taxonomy" id="303371"/>
    <lineage>
        <taxon>Eukaryota</taxon>
        <taxon>Sar</taxon>
        <taxon>Stramenopiles</taxon>
        <taxon>Ochrophyta</taxon>
        <taxon>PX clade</taxon>
        <taxon>Xanthophyceae</taxon>
        <taxon>Tribonematales</taxon>
        <taxon>Tribonemataceae</taxon>
        <taxon>Tribonema</taxon>
    </lineage>
</organism>
<dbReference type="AlphaFoldDB" id="A0A835YJW2"/>
<name>A0A835YJW2_9STRA</name>
<evidence type="ECO:0008006" key="3">
    <source>
        <dbReference type="Google" id="ProtNLM"/>
    </source>
</evidence>
<accession>A0A835YJW2</accession>
<dbReference type="Pfam" id="PF12796">
    <property type="entry name" value="Ank_2"/>
    <property type="match status" value="1"/>
</dbReference>
<dbReference type="Proteomes" id="UP000664859">
    <property type="component" value="Unassembled WGS sequence"/>
</dbReference>
<dbReference type="PANTHER" id="PTHR46586:SF3">
    <property type="entry name" value="ANKYRIN REPEAT-CONTAINING PROTEIN"/>
    <property type="match status" value="1"/>
</dbReference>
<evidence type="ECO:0000313" key="1">
    <source>
        <dbReference type="EMBL" id="KAG5176654.1"/>
    </source>
</evidence>
<keyword evidence="2" id="KW-1185">Reference proteome</keyword>
<dbReference type="EMBL" id="JAFCMP010000535">
    <property type="protein sequence ID" value="KAG5176654.1"/>
    <property type="molecule type" value="Genomic_DNA"/>
</dbReference>